<proteinExistence type="predicted"/>
<protein>
    <recommendedName>
        <fullName evidence="3">DUF4142 domain-containing protein</fullName>
    </recommendedName>
</protein>
<feature type="region of interest" description="Disordered" evidence="1">
    <location>
        <begin position="246"/>
        <end position="332"/>
    </location>
</feature>
<feature type="transmembrane region" description="Helical" evidence="2">
    <location>
        <begin position="51"/>
        <end position="69"/>
    </location>
</feature>
<name>A0A4D4LNF3_STRAX</name>
<comment type="caution">
    <text evidence="4">The sequence shown here is derived from an EMBL/GenBank/DDBJ whole genome shotgun (WGS) entry which is preliminary data.</text>
</comment>
<dbReference type="PANTHER" id="PTHR38593">
    <property type="entry name" value="BLR2558 PROTEIN"/>
    <property type="match status" value="1"/>
</dbReference>
<feature type="compositionally biased region" description="Low complexity" evidence="1">
    <location>
        <begin position="260"/>
        <end position="290"/>
    </location>
</feature>
<dbReference type="PANTHER" id="PTHR38593:SF1">
    <property type="entry name" value="BLR2558 PROTEIN"/>
    <property type="match status" value="1"/>
</dbReference>
<organism evidence="4 5">
    <name type="scientific">Streptomyces avermitilis</name>
    <dbReference type="NCBI Taxonomy" id="33903"/>
    <lineage>
        <taxon>Bacteria</taxon>
        <taxon>Bacillati</taxon>
        <taxon>Actinomycetota</taxon>
        <taxon>Actinomycetes</taxon>
        <taxon>Kitasatosporales</taxon>
        <taxon>Streptomycetaceae</taxon>
        <taxon>Streptomyces</taxon>
    </lineage>
</organism>
<dbReference type="Pfam" id="PF13628">
    <property type="entry name" value="DUF4142"/>
    <property type="match status" value="1"/>
</dbReference>
<dbReference type="EMBL" id="BJHX01000001">
    <property type="protein sequence ID" value="GDY62004.1"/>
    <property type="molecule type" value="Genomic_DNA"/>
</dbReference>
<gene>
    <name evidence="4" type="ORF">SAV14893_013970</name>
</gene>
<evidence type="ECO:0000313" key="4">
    <source>
        <dbReference type="EMBL" id="GDY62004.1"/>
    </source>
</evidence>
<dbReference type="Proteomes" id="UP000302139">
    <property type="component" value="Unassembled WGS sequence"/>
</dbReference>
<evidence type="ECO:0000313" key="5">
    <source>
        <dbReference type="Proteomes" id="UP000302139"/>
    </source>
</evidence>
<evidence type="ECO:0000256" key="1">
    <source>
        <dbReference type="SAM" id="MobiDB-lite"/>
    </source>
</evidence>
<feature type="domain" description="DUF4142" evidence="3">
    <location>
        <begin position="97"/>
        <end position="230"/>
    </location>
</feature>
<reference evidence="4 5" key="1">
    <citation type="submission" date="2019-04" db="EMBL/GenBank/DDBJ databases">
        <title>Draft genome sequences of Streptomyces avermitilis NBRC 14893.</title>
        <authorList>
            <person name="Komaki H."/>
            <person name="Tamura T."/>
            <person name="Hosoyama A."/>
        </authorList>
    </citation>
    <scope>NUCLEOTIDE SEQUENCE [LARGE SCALE GENOMIC DNA]</scope>
    <source>
        <strain evidence="4 5">NBRC 14893</strain>
    </source>
</reference>
<dbReference type="AlphaFoldDB" id="A0A4D4LNF3"/>
<accession>A0A4D4LNF3</accession>
<keyword evidence="2" id="KW-0812">Transmembrane</keyword>
<dbReference type="InterPro" id="IPR025419">
    <property type="entry name" value="DUF4142"/>
</dbReference>
<sequence>MDFAERTEIFAQGLNISTAPYVHPGTGQAQTPNDQLVSSGRHTLRRINGTALVIAALFATVGALAYPVWSYADRSGTGQANLAAGTVSTRWGPLTASDRDLIVRVRLAGLWELPAGQQALERPVSKAFKETADHLIVGHTDLDKRVRIVAAQLGVELPNQPNPQQQGWLQELSAASGKEYEYKFANLLRSAHGKIFPAIGAVRNSTRNTLVRQLASDTNQTVLDHITMLEKTGSVDFDAIANDTAAAATASPTGPPAPVPGSTAASAPPAEATGDVQVSSSPSPGSLGRSTRAGRIPRTRTTCCSSGIAPGPAAAAAGRRPGIGPAEPQMFL</sequence>
<keyword evidence="2" id="KW-0472">Membrane</keyword>
<evidence type="ECO:0000259" key="3">
    <source>
        <dbReference type="Pfam" id="PF13628"/>
    </source>
</evidence>
<feature type="compositionally biased region" description="Low complexity" evidence="1">
    <location>
        <begin position="307"/>
        <end position="326"/>
    </location>
</feature>
<evidence type="ECO:0000256" key="2">
    <source>
        <dbReference type="SAM" id="Phobius"/>
    </source>
</evidence>
<keyword evidence="2" id="KW-1133">Transmembrane helix</keyword>